<dbReference type="GO" id="GO:0034707">
    <property type="term" value="C:chloride channel complex"/>
    <property type="evidence" value="ECO:0007669"/>
    <property type="project" value="UniProtKB-KW"/>
</dbReference>
<evidence type="ECO:0000256" key="3">
    <source>
        <dbReference type="ARBA" id="ARBA00022692"/>
    </source>
</evidence>
<accession>X1U9M4</accession>
<keyword evidence="3 10" id="KW-0812">Transmembrane</keyword>
<dbReference type="PANTHER" id="PTHR43427:SF6">
    <property type="entry name" value="CHLORIDE CHANNEL PROTEIN CLC-E"/>
    <property type="match status" value="1"/>
</dbReference>
<dbReference type="CDD" id="cd00400">
    <property type="entry name" value="Voltage_gated_ClC"/>
    <property type="match status" value="1"/>
</dbReference>
<evidence type="ECO:0000256" key="8">
    <source>
        <dbReference type="ARBA" id="ARBA00023214"/>
    </source>
</evidence>
<dbReference type="Gene3D" id="1.10.3080.10">
    <property type="entry name" value="Clc chloride channel"/>
    <property type="match status" value="1"/>
</dbReference>
<keyword evidence="5" id="KW-0406">Ion transport</keyword>
<reference evidence="11" key="1">
    <citation type="journal article" date="2014" name="Front. Microbiol.">
        <title>High frequency of phylogenetically diverse reductive dehalogenase-homologous genes in deep subseafloor sedimentary metagenomes.</title>
        <authorList>
            <person name="Kawai M."/>
            <person name="Futagami T."/>
            <person name="Toyoda A."/>
            <person name="Takaki Y."/>
            <person name="Nishi S."/>
            <person name="Hori S."/>
            <person name="Arai W."/>
            <person name="Tsubouchi T."/>
            <person name="Morono Y."/>
            <person name="Uchiyama I."/>
            <person name="Ito T."/>
            <person name="Fujiyama A."/>
            <person name="Inagaki F."/>
            <person name="Takami H."/>
        </authorList>
    </citation>
    <scope>NUCLEOTIDE SEQUENCE</scope>
    <source>
        <strain evidence="11">Expedition CK06-06</strain>
    </source>
</reference>
<dbReference type="InterPro" id="IPR050368">
    <property type="entry name" value="ClC-type_chloride_channel"/>
</dbReference>
<dbReference type="EMBL" id="BARW01025956">
    <property type="protein sequence ID" value="GAJ14189.1"/>
    <property type="molecule type" value="Genomic_DNA"/>
</dbReference>
<feature type="transmembrane region" description="Helical" evidence="10">
    <location>
        <begin position="168"/>
        <end position="186"/>
    </location>
</feature>
<evidence type="ECO:0000313" key="11">
    <source>
        <dbReference type="EMBL" id="GAJ14189.1"/>
    </source>
</evidence>
<dbReference type="InterPro" id="IPR014743">
    <property type="entry name" value="Cl-channel_core"/>
</dbReference>
<gene>
    <name evidence="11" type="ORF">S12H4_42422</name>
</gene>
<keyword evidence="4 10" id="KW-1133">Transmembrane helix</keyword>
<feature type="transmembrane region" description="Helical" evidence="10">
    <location>
        <begin position="207"/>
        <end position="229"/>
    </location>
</feature>
<name>X1U9M4_9ZZZZ</name>
<evidence type="ECO:0000256" key="5">
    <source>
        <dbReference type="ARBA" id="ARBA00023065"/>
    </source>
</evidence>
<comment type="caution">
    <text evidence="11">The sequence shown here is derived from an EMBL/GenBank/DDBJ whole genome shotgun (WGS) entry which is preliminary data.</text>
</comment>
<organism evidence="11">
    <name type="scientific">marine sediment metagenome</name>
    <dbReference type="NCBI Taxonomy" id="412755"/>
    <lineage>
        <taxon>unclassified sequences</taxon>
        <taxon>metagenomes</taxon>
        <taxon>ecological metagenomes</taxon>
    </lineage>
</organism>
<evidence type="ECO:0008006" key="12">
    <source>
        <dbReference type="Google" id="ProtNLM"/>
    </source>
</evidence>
<keyword evidence="8" id="KW-0868">Chloride</keyword>
<keyword evidence="2" id="KW-0813">Transport</keyword>
<feature type="non-terminal residue" evidence="11">
    <location>
        <position position="234"/>
    </location>
</feature>
<dbReference type="SUPFAM" id="SSF81340">
    <property type="entry name" value="Clc chloride channel"/>
    <property type="match status" value="1"/>
</dbReference>
<keyword evidence="9" id="KW-0407">Ion channel</keyword>
<feature type="transmembrane region" description="Helical" evidence="10">
    <location>
        <begin position="129"/>
        <end position="156"/>
    </location>
</feature>
<proteinExistence type="predicted"/>
<evidence type="ECO:0000256" key="9">
    <source>
        <dbReference type="ARBA" id="ARBA00023303"/>
    </source>
</evidence>
<dbReference type="GO" id="GO:0005254">
    <property type="term" value="F:chloride channel activity"/>
    <property type="evidence" value="ECO:0007669"/>
    <property type="project" value="UniProtKB-KW"/>
</dbReference>
<dbReference type="InterPro" id="IPR001807">
    <property type="entry name" value="ClC"/>
</dbReference>
<keyword evidence="7" id="KW-0869">Chloride channel</keyword>
<evidence type="ECO:0000256" key="4">
    <source>
        <dbReference type="ARBA" id="ARBA00022989"/>
    </source>
</evidence>
<keyword evidence="6 10" id="KW-0472">Membrane</keyword>
<sequence>MIIGLASGFAAVVIKNLVHFIQSLLTSGFDREEFNYLYFIFPTVGILITVIFVKFILRQRVGHGIPSVLHAISKTNGKLKSHNIYSSIITSALTVGFGGSVGLEGPTVATGAAIGSNLGKLLRLNYKQILTLLGCASAGAMAAIFKAPIAAIVFALEVIMLNLSMASLVPLLIASVTGALTSYFFMGQDVLYTFQLKEAFLMKDIPFYIALGIFTGLVSVYFTRIYMFITETFE</sequence>
<comment type="subcellular location">
    <subcellularLocation>
        <location evidence="1">Membrane</location>
        <topology evidence="1">Multi-pass membrane protein</topology>
    </subcellularLocation>
</comment>
<protein>
    <recommendedName>
        <fullName evidence="12">Chloride channel protein</fullName>
    </recommendedName>
</protein>
<evidence type="ECO:0000256" key="2">
    <source>
        <dbReference type="ARBA" id="ARBA00022448"/>
    </source>
</evidence>
<evidence type="ECO:0000256" key="7">
    <source>
        <dbReference type="ARBA" id="ARBA00023173"/>
    </source>
</evidence>
<feature type="transmembrane region" description="Helical" evidence="10">
    <location>
        <begin position="36"/>
        <end position="57"/>
    </location>
</feature>
<dbReference type="AlphaFoldDB" id="X1U9M4"/>
<evidence type="ECO:0000256" key="1">
    <source>
        <dbReference type="ARBA" id="ARBA00004141"/>
    </source>
</evidence>
<evidence type="ECO:0000256" key="6">
    <source>
        <dbReference type="ARBA" id="ARBA00023136"/>
    </source>
</evidence>
<dbReference type="PANTHER" id="PTHR43427">
    <property type="entry name" value="CHLORIDE CHANNEL PROTEIN CLC-E"/>
    <property type="match status" value="1"/>
</dbReference>
<evidence type="ECO:0000256" key="10">
    <source>
        <dbReference type="SAM" id="Phobius"/>
    </source>
</evidence>
<dbReference type="Pfam" id="PF00654">
    <property type="entry name" value="Voltage_CLC"/>
    <property type="match status" value="1"/>
</dbReference>